<dbReference type="InterPro" id="IPR000157">
    <property type="entry name" value="TIR_dom"/>
</dbReference>
<feature type="region of interest" description="Disordered" evidence="1">
    <location>
        <begin position="481"/>
        <end position="502"/>
    </location>
</feature>
<dbReference type="Pfam" id="PF13676">
    <property type="entry name" value="TIR_2"/>
    <property type="match status" value="1"/>
</dbReference>
<dbReference type="EMBL" id="CAADFX010000038">
    <property type="protein sequence ID" value="VFK55876.1"/>
    <property type="molecule type" value="Genomic_DNA"/>
</dbReference>
<evidence type="ECO:0000256" key="1">
    <source>
        <dbReference type="SAM" id="MobiDB-lite"/>
    </source>
</evidence>
<dbReference type="Pfam" id="PF20703">
    <property type="entry name" value="nSTAND1"/>
    <property type="match status" value="1"/>
</dbReference>
<reference evidence="3" key="1">
    <citation type="submission" date="2019-02" db="EMBL/GenBank/DDBJ databases">
        <authorList>
            <person name="Gruber-Vodicka R. H."/>
            <person name="Seah K. B. B."/>
        </authorList>
    </citation>
    <scope>NUCLEOTIDE SEQUENCE</scope>
    <source>
        <strain evidence="3">BECK_BY1</strain>
    </source>
</reference>
<feature type="domain" description="TIR" evidence="2">
    <location>
        <begin position="1"/>
        <end position="132"/>
    </location>
</feature>
<dbReference type="GO" id="GO:0007165">
    <property type="term" value="P:signal transduction"/>
    <property type="evidence" value="ECO:0007669"/>
    <property type="project" value="InterPro"/>
</dbReference>
<feature type="region of interest" description="Disordered" evidence="1">
    <location>
        <begin position="544"/>
        <end position="572"/>
    </location>
</feature>
<evidence type="ECO:0000259" key="2">
    <source>
        <dbReference type="PROSITE" id="PS50104"/>
    </source>
</evidence>
<organism evidence="3">
    <name type="scientific">Candidatus Kentrum sp. TUN</name>
    <dbReference type="NCBI Taxonomy" id="2126343"/>
    <lineage>
        <taxon>Bacteria</taxon>
        <taxon>Pseudomonadati</taxon>
        <taxon>Pseudomonadota</taxon>
        <taxon>Gammaproteobacteria</taxon>
        <taxon>Candidatus Kentrum</taxon>
    </lineage>
</organism>
<proteinExistence type="predicted"/>
<dbReference type="InterPro" id="IPR049052">
    <property type="entry name" value="nSTAND1"/>
</dbReference>
<name>A0A450ZQ46_9GAMM</name>
<gene>
    <name evidence="3" type="ORF">BECKTUN1418D_GA0071000_103813</name>
</gene>
<dbReference type="AlphaFoldDB" id="A0A450ZQ46"/>
<feature type="compositionally biased region" description="Pro residues" evidence="1">
    <location>
        <begin position="561"/>
        <end position="572"/>
    </location>
</feature>
<dbReference type="Gene3D" id="3.40.50.10140">
    <property type="entry name" value="Toll/interleukin-1 receptor homology (TIR) domain"/>
    <property type="match status" value="1"/>
</dbReference>
<evidence type="ECO:0000313" key="3">
    <source>
        <dbReference type="EMBL" id="VFK55876.1"/>
    </source>
</evidence>
<dbReference type="SUPFAM" id="SSF52200">
    <property type="entry name" value="Toll/Interleukin receptor TIR domain"/>
    <property type="match status" value="1"/>
</dbReference>
<protein>
    <submittedName>
        <fullName evidence="3">TIR domain-containing protein</fullName>
    </submittedName>
</protein>
<sequence>MSKIFLSHASPDSPTAQAVAEWLAANGWDNYFLDFSQDGGISPGERWQEALKKAADRCEAVIFLLSPAWRDSRWCVAEYLLAKQLGKAIFGVLIEPTPFDTLPADMAPEWQICDLVAGDEREYFQVHEDGVFPPTAVSLSAQGLARLKHGLQQAGLDAATFPWPLASDPKRRPYRGLRALDIIDAAVFFGRDAVLVRALDKLRSLRQQGVDRLFVILGASGAGKSSFLRAGLLPRLARDDRHFFPLPVIRPEQTAISGATGLAVSIEAAFQRLGVRKNLGDICDKLDEPQGFTAILDELRVRAHTRIAVHTTPPSSRQGMPGPSARDGNQPISPTLLITIDQGEELFGADDGGQENQRLLAMLREVVTVGADPKWLGSNEASPQECLHGNGYDGAPSSPEMNEVVPINPSVMGTLRFAHPTSLPTASAQTNDAASERPIILIAIRSDSYERLQTDPHLKGIEQTLFSLPPLPREEYKEIIEGPPARQSATGKKQGAAGEKPWVEPALIQQLIQDAPGRPMPCRCWPSPWSGCLSTMAAMGTCYSQSTKNSVGPAALSRQPSSPPSSNPMTSP</sequence>
<accession>A0A450ZQ46</accession>
<dbReference type="InterPro" id="IPR035897">
    <property type="entry name" value="Toll_tir_struct_dom_sf"/>
</dbReference>
<dbReference type="PROSITE" id="PS50104">
    <property type="entry name" value="TIR"/>
    <property type="match status" value="1"/>
</dbReference>